<feature type="chain" id="PRO_5042924344" description="SCP domain-containing protein" evidence="1">
    <location>
        <begin position="18"/>
        <end position="153"/>
    </location>
</feature>
<evidence type="ECO:0000313" key="2">
    <source>
        <dbReference type="EMBL" id="KAK5970020.1"/>
    </source>
</evidence>
<proteinExistence type="predicted"/>
<evidence type="ECO:0000313" key="3">
    <source>
        <dbReference type="Proteomes" id="UP001331761"/>
    </source>
</evidence>
<keyword evidence="1" id="KW-0732">Signal</keyword>
<keyword evidence="3" id="KW-1185">Reference proteome</keyword>
<evidence type="ECO:0000256" key="1">
    <source>
        <dbReference type="SAM" id="SignalP"/>
    </source>
</evidence>
<accession>A0AAN8EZ98</accession>
<name>A0AAN8EZ98_TRICO</name>
<reference evidence="2 3" key="1">
    <citation type="submission" date="2019-10" db="EMBL/GenBank/DDBJ databases">
        <title>Assembly and Annotation for the nematode Trichostrongylus colubriformis.</title>
        <authorList>
            <person name="Martin J."/>
        </authorList>
    </citation>
    <scope>NUCLEOTIDE SEQUENCE [LARGE SCALE GENOMIC DNA]</scope>
    <source>
        <strain evidence="2">G859</strain>
        <tissue evidence="2">Whole worm</tissue>
    </source>
</reference>
<organism evidence="2 3">
    <name type="scientific">Trichostrongylus colubriformis</name>
    <name type="common">Black scour worm</name>
    <dbReference type="NCBI Taxonomy" id="6319"/>
    <lineage>
        <taxon>Eukaryota</taxon>
        <taxon>Metazoa</taxon>
        <taxon>Ecdysozoa</taxon>
        <taxon>Nematoda</taxon>
        <taxon>Chromadorea</taxon>
        <taxon>Rhabditida</taxon>
        <taxon>Rhabditina</taxon>
        <taxon>Rhabditomorpha</taxon>
        <taxon>Strongyloidea</taxon>
        <taxon>Trichostrongylidae</taxon>
        <taxon>Trichostrongylus</taxon>
    </lineage>
</organism>
<protein>
    <recommendedName>
        <fullName evidence="4">SCP domain-containing protein</fullName>
    </recommendedName>
</protein>
<gene>
    <name evidence="2" type="ORF">GCK32_017545</name>
</gene>
<sequence>MLLIIAVLGVFLVNTNADTNSLPLYLNADGGILTSDLKKAFQMYNQGFTEDLIWDDGYAMEALKYAESTLGWYSPGDSLVSYGDILLIRTKLKFHAHPIDLPAHIPNFVQEHGNWLRLLPAKTRFGCNGIVKIVFGPPEERVEATVLCIYKAK</sequence>
<dbReference type="EMBL" id="WIXE01019434">
    <property type="protein sequence ID" value="KAK5970020.1"/>
    <property type="molecule type" value="Genomic_DNA"/>
</dbReference>
<dbReference type="AlphaFoldDB" id="A0AAN8EZ98"/>
<evidence type="ECO:0008006" key="4">
    <source>
        <dbReference type="Google" id="ProtNLM"/>
    </source>
</evidence>
<feature type="signal peptide" evidence="1">
    <location>
        <begin position="1"/>
        <end position="17"/>
    </location>
</feature>
<comment type="caution">
    <text evidence="2">The sequence shown here is derived from an EMBL/GenBank/DDBJ whole genome shotgun (WGS) entry which is preliminary data.</text>
</comment>
<dbReference type="Proteomes" id="UP001331761">
    <property type="component" value="Unassembled WGS sequence"/>
</dbReference>